<dbReference type="Pfam" id="PF05527">
    <property type="entry name" value="TNFAIP8"/>
    <property type="match status" value="1"/>
</dbReference>
<keyword evidence="2" id="KW-1185">Reference proteome</keyword>
<dbReference type="Proteomes" id="UP001174909">
    <property type="component" value="Unassembled WGS sequence"/>
</dbReference>
<dbReference type="FunFam" id="1.20.1440.160:FF:000001">
    <property type="entry name" value="Tumor necrosis factor alpha-induced protein 8-like 1"/>
    <property type="match status" value="1"/>
</dbReference>
<organism evidence="1 2">
    <name type="scientific">Geodia barretti</name>
    <name type="common">Barrett's horny sponge</name>
    <dbReference type="NCBI Taxonomy" id="519541"/>
    <lineage>
        <taxon>Eukaryota</taxon>
        <taxon>Metazoa</taxon>
        <taxon>Porifera</taxon>
        <taxon>Demospongiae</taxon>
        <taxon>Heteroscleromorpha</taxon>
        <taxon>Tetractinellida</taxon>
        <taxon>Astrophorina</taxon>
        <taxon>Geodiidae</taxon>
        <taxon>Geodia</taxon>
    </lineage>
</organism>
<evidence type="ECO:0000313" key="2">
    <source>
        <dbReference type="Proteomes" id="UP001174909"/>
    </source>
</evidence>
<dbReference type="GO" id="GO:0042981">
    <property type="term" value="P:regulation of apoptotic process"/>
    <property type="evidence" value="ECO:0007669"/>
    <property type="project" value="InterPro"/>
</dbReference>
<name>A0AA35R7X4_GEOBA</name>
<protein>
    <submittedName>
        <fullName evidence="1">Tumor necrosis factor alpha-induced protein 8</fullName>
    </submittedName>
</protein>
<reference evidence="1" key="1">
    <citation type="submission" date="2023-03" db="EMBL/GenBank/DDBJ databases">
        <authorList>
            <person name="Steffen K."/>
            <person name="Cardenas P."/>
        </authorList>
    </citation>
    <scope>NUCLEOTIDE SEQUENCE</scope>
</reference>
<proteinExistence type="predicted"/>
<sequence length="192" mass="21660">MADAKESGGRFNSKQLGLRIQKKVIGKVTNKTIVKSFIDDNLASLLDTLHLILKLELADHKKADKVIKNLIKITVKIGLLYKNSQFNGEELALGVKIRTKFRHAALTVISFSQVDFSYDRPFLVKLVADIGEMLHRLVERHLTTKSHQRIDSVISALGKAETLDKVFLPDGEYHAHLETISKVFDKVVDAEW</sequence>
<dbReference type="PANTHER" id="PTHR12757">
    <property type="entry name" value="TUMOR NECROSIS FACTOR INDUCED PROTEIN"/>
    <property type="match status" value="1"/>
</dbReference>
<gene>
    <name evidence="1" type="ORF">GBAR_LOCUS4742</name>
</gene>
<accession>A0AA35R7X4</accession>
<dbReference type="Gene3D" id="1.20.1440.160">
    <property type="entry name" value="Tumor necrosis factor alpha-induced protein 8-like"/>
    <property type="match status" value="1"/>
</dbReference>
<dbReference type="PANTHER" id="PTHR12757:SF1">
    <property type="entry name" value="PROTEIN SALIVARY GLANDS MARRED"/>
    <property type="match status" value="1"/>
</dbReference>
<comment type="caution">
    <text evidence="1">The sequence shown here is derived from an EMBL/GenBank/DDBJ whole genome shotgun (WGS) entry which is preliminary data.</text>
</comment>
<dbReference type="GO" id="GO:0005737">
    <property type="term" value="C:cytoplasm"/>
    <property type="evidence" value="ECO:0007669"/>
    <property type="project" value="TreeGrafter"/>
</dbReference>
<dbReference type="AlphaFoldDB" id="A0AA35R7X4"/>
<evidence type="ECO:0000313" key="1">
    <source>
        <dbReference type="EMBL" id="CAI8006493.1"/>
    </source>
</evidence>
<dbReference type="InterPro" id="IPR038355">
    <property type="entry name" value="TNFAIP8_sf"/>
</dbReference>
<dbReference type="InterPro" id="IPR008477">
    <property type="entry name" value="TNFAIP8-like"/>
</dbReference>
<dbReference type="EMBL" id="CASHTH010000689">
    <property type="protein sequence ID" value="CAI8006493.1"/>
    <property type="molecule type" value="Genomic_DNA"/>
</dbReference>